<name>A0A4Y2IBG8_ARAVE</name>
<dbReference type="AlphaFoldDB" id="A0A4Y2IBG8"/>
<reference evidence="1 2" key="1">
    <citation type="journal article" date="2019" name="Sci. Rep.">
        <title>Orb-weaving spider Araneus ventricosus genome elucidates the spidroin gene catalogue.</title>
        <authorList>
            <person name="Kono N."/>
            <person name="Nakamura H."/>
            <person name="Ohtoshi R."/>
            <person name="Moran D.A.P."/>
            <person name="Shinohara A."/>
            <person name="Yoshida Y."/>
            <person name="Fujiwara M."/>
            <person name="Mori M."/>
            <person name="Tomita M."/>
            <person name="Arakawa K."/>
        </authorList>
    </citation>
    <scope>NUCLEOTIDE SEQUENCE [LARGE SCALE GENOMIC DNA]</scope>
</reference>
<sequence length="85" mass="9856">MVRSFLNNGIHVREPVPNYIHHAVAVTIRKEDQCFPRVEMCEDCKVALNVLHYREITSKSISLDLVTAYEIITSYCPTEEDLYAR</sequence>
<proteinExistence type="predicted"/>
<evidence type="ECO:0000313" key="2">
    <source>
        <dbReference type="Proteomes" id="UP000499080"/>
    </source>
</evidence>
<gene>
    <name evidence="1" type="ORF">AVEN_18682_1</name>
</gene>
<dbReference type="Proteomes" id="UP000499080">
    <property type="component" value="Unassembled WGS sequence"/>
</dbReference>
<comment type="caution">
    <text evidence="1">The sequence shown here is derived from an EMBL/GenBank/DDBJ whole genome shotgun (WGS) entry which is preliminary data.</text>
</comment>
<protein>
    <submittedName>
        <fullName evidence="1">Uncharacterized protein</fullName>
    </submittedName>
</protein>
<evidence type="ECO:0000313" key="1">
    <source>
        <dbReference type="EMBL" id="GBM74955.1"/>
    </source>
</evidence>
<organism evidence="1 2">
    <name type="scientific">Araneus ventricosus</name>
    <name type="common">Orbweaver spider</name>
    <name type="synonym">Epeira ventricosa</name>
    <dbReference type="NCBI Taxonomy" id="182803"/>
    <lineage>
        <taxon>Eukaryota</taxon>
        <taxon>Metazoa</taxon>
        <taxon>Ecdysozoa</taxon>
        <taxon>Arthropoda</taxon>
        <taxon>Chelicerata</taxon>
        <taxon>Arachnida</taxon>
        <taxon>Araneae</taxon>
        <taxon>Araneomorphae</taxon>
        <taxon>Entelegynae</taxon>
        <taxon>Araneoidea</taxon>
        <taxon>Araneidae</taxon>
        <taxon>Araneus</taxon>
    </lineage>
</organism>
<dbReference type="EMBL" id="BGPR01002528">
    <property type="protein sequence ID" value="GBM74955.1"/>
    <property type="molecule type" value="Genomic_DNA"/>
</dbReference>
<accession>A0A4Y2IBG8</accession>
<keyword evidence="2" id="KW-1185">Reference proteome</keyword>